<evidence type="ECO:0000256" key="9">
    <source>
        <dbReference type="ARBA" id="ARBA00022958"/>
    </source>
</evidence>
<dbReference type="CDD" id="cd01171">
    <property type="entry name" value="YXKO-related"/>
    <property type="match status" value="1"/>
</dbReference>
<evidence type="ECO:0000256" key="18">
    <source>
        <dbReference type="HAMAP-Rule" id="MF_01966"/>
    </source>
</evidence>
<evidence type="ECO:0000256" key="13">
    <source>
        <dbReference type="ARBA" id="ARBA00023268"/>
    </source>
</evidence>
<dbReference type="Proteomes" id="UP000010880">
    <property type="component" value="Chromosome"/>
</dbReference>
<evidence type="ECO:0000313" key="23">
    <source>
        <dbReference type="Proteomes" id="UP000010880"/>
    </source>
</evidence>
<evidence type="ECO:0000256" key="2">
    <source>
        <dbReference type="ARBA" id="ARBA00000909"/>
    </source>
</evidence>
<evidence type="ECO:0000256" key="4">
    <source>
        <dbReference type="ARBA" id="ARBA00009524"/>
    </source>
</evidence>
<feature type="binding site" evidence="17">
    <location>
        <position position="265"/>
    </location>
    <ligand>
        <name>(6S)-NADPHX</name>
        <dbReference type="ChEBI" id="CHEBI:64076"/>
    </ligand>
</feature>
<feature type="binding site" evidence="18">
    <location>
        <position position="163"/>
    </location>
    <ligand>
        <name>(6S)-NADPHX</name>
        <dbReference type="ChEBI" id="CHEBI:64076"/>
    </ligand>
</feature>
<dbReference type="STRING" id="748449.Halha_0286"/>
<dbReference type="HOGENOM" id="CLU_024853_4_1_9"/>
<accession>L0K4X5</accession>
<dbReference type="eggNOG" id="COG0063">
    <property type="taxonomic scope" value="Bacteria"/>
</dbReference>
<dbReference type="Gene3D" id="3.40.1190.20">
    <property type="match status" value="1"/>
</dbReference>
<feature type="binding site" evidence="18">
    <location>
        <position position="166"/>
    </location>
    <ligand>
        <name>K(+)</name>
        <dbReference type="ChEBI" id="CHEBI:29103"/>
    </ligand>
</feature>
<dbReference type="HAMAP" id="MF_01965">
    <property type="entry name" value="NADHX_dehydratase"/>
    <property type="match status" value="1"/>
</dbReference>
<keyword evidence="9 18" id="KW-0630">Potassium</keyword>
<evidence type="ECO:0000256" key="14">
    <source>
        <dbReference type="ARBA" id="ARBA00025153"/>
    </source>
</evidence>
<feature type="binding site" evidence="18">
    <location>
        <position position="130"/>
    </location>
    <ligand>
        <name>K(+)</name>
        <dbReference type="ChEBI" id="CHEBI:29103"/>
    </ligand>
</feature>
<sequence length="517" mass="54854">MKVVTGKQMAMIDQQTIKKIGVPGVVLMERAGVKVGKVILNQLDKFDSNVIVLAGKGNNGGDGFVISRFLEAKGIKVETVLLGSKEKVSGDAKINLDVLSNLGSQVKEINNKEEAVSLKPRLKAADLIVDALLGTGIKGKLRGLYPDVIELVNQAPTKVIAVDIPSGVEAASGKVRDLAIEANRTVTLCLPKLGLILYPGAEYTGNLEVVDIGLPKKVIKDQQIDSELITSQVVADFLPIREKKSHKGSFGKLLVVAGSTGMTGAAALTGQASLRSGAGLVTVGVPASLNPILEEKLTEAMTYPLSDKQGTLAKEALTEIKDLLKKRDLLAIGPGLRVNKEISYLIHSLVKNVDKPLVIDADGLNALDNLKLLKEREKPTILTPHPGELARLMGQSIAKIAEDRLEIAQKFAIKYQVYLVLKGVRTVIATPTGRLYLNQTGNSGLATGGSGDILTGLIAGLLAQKSSVTEAIVAAVYLHGLAADLAVKELTEYSLLPSDLVQYLPQAIKQVVNEGGF</sequence>
<dbReference type="PIRSF" id="PIRSF017184">
    <property type="entry name" value="Nnr"/>
    <property type="match status" value="1"/>
</dbReference>
<dbReference type="GO" id="GO:0005524">
    <property type="term" value="F:ATP binding"/>
    <property type="evidence" value="ECO:0007669"/>
    <property type="project" value="UniProtKB-UniRule"/>
</dbReference>
<comment type="similarity">
    <text evidence="18">Belongs to the NnrE/AIBP family.</text>
</comment>
<dbReference type="NCBIfam" id="TIGR00197">
    <property type="entry name" value="yjeF_nterm"/>
    <property type="match status" value="1"/>
</dbReference>
<dbReference type="GO" id="GO:0046496">
    <property type="term" value="P:nicotinamide nucleotide metabolic process"/>
    <property type="evidence" value="ECO:0007669"/>
    <property type="project" value="UniProtKB-UniRule"/>
</dbReference>
<keyword evidence="5 18" id="KW-0479">Metal-binding</keyword>
<dbReference type="Gene3D" id="3.40.50.10260">
    <property type="entry name" value="YjeF N-terminal domain"/>
    <property type="match status" value="1"/>
</dbReference>
<evidence type="ECO:0000259" key="20">
    <source>
        <dbReference type="PROSITE" id="PS51383"/>
    </source>
</evidence>
<dbReference type="KEGG" id="hhl:Halha_0286"/>
<comment type="similarity">
    <text evidence="3 19">In the N-terminal section; belongs to the NnrE/AIBP family.</text>
</comment>
<dbReference type="PANTHER" id="PTHR12592:SF0">
    <property type="entry name" value="ATP-DEPENDENT (S)-NAD(P)H-HYDRATE DEHYDRATASE"/>
    <property type="match status" value="1"/>
</dbReference>
<evidence type="ECO:0000256" key="15">
    <source>
        <dbReference type="ARBA" id="ARBA00048238"/>
    </source>
</evidence>
<keyword evidence="6 17" id="KW-0547">Nucleotide-binding</keyword>
<dbReference type="NCBIfam" id="TIGR00196">
    <property type="entry name" value="yjeF_cterm"/>
    <property type="match status" value="1"/>
</dbReference>
<dbReference type="SUPFAM" id="SSF53613">
    <property type="entry name" value="Ribokinase-like"/>
    <property type="match status" value="1"/>
</dbReference>
<dbReference type="PATRIC" id="fig|748449.3.peg.264"/>
<evidence type="ECO:0000256" key="12">
    <source>
        <dbReference type="ARBA" id="ARBA00023239"/>
    </source>
</evidence>
<dbReference type="HAMAP" id="MF_01966">
    <property type="entry name" value="NADHX_epimerase"/>
    <property type="match status" value="1"/>
</dbReference>
<dbReference type="eggNOG" id="COG0062">
    <property type="taxonomic scope" value="Bacteria"/>
</dbReference>
<evidence type="ECO:0000259" key="21">
    <source>
        <dbReference type="PROSITE" id="PS51385"/>
    </source>
</evidence>
<keyword evidence="13" id="KW-0511">Multifunctional enzyme</keyword>
<dbReference type="InterPro" id="IPR029056">
    <property type="entry name" value="Ribokinase-like"/>
</dbReference>
<dbReference type="InterPro" id="IPR030677">
    <property type="entry name" value="Nnr"/>
</dbReference>
<keyword evidence="7 17" id="KW-0067">ATP-binding</keyword>
<dbReference type="PANTHER" id="PTHR12592">
    <property type="entry name" value="ATP-DEPENDENT (S)-NAD(P)H-HYDRATE DEHYDRATASE FAMILY MEMBER"/>
    <property type="match status" value="1"/>
</dbReference>
<evidence type="ECO:0000256" key="10">
    <source>
        <dbReference type="ARBA" id="ARBA00023027"/>
    </source>
</evidence>
<comment type="similarity">
    <text evidence="4 19">In the C-terminal section; belongs to the NnrD/CARKD family.</text>
</comment>
<evidence type="ECO:0000256" key="5">
    <source>
        <dbReference type="ARBA" id="ARBA00022723"/>
    </source>
</evidence>
<comment type="cofactor">
    <cofactor evidence="17">
        <name>Mg(2+)</name>
        <dbReference type="ChEBI" id="CHEBI:18420"/>
    </cofactor>
</comment>
<comment type="catalytic activity">
    <reaction evidence="2 18 19">
        <text>(6R)-NADPHX = (6S)-NADPHX</text>
        <dbReference type="Rhea" id="RHEA:32227"/>
        <dbReference type="ChEBI" id="CHEBI:64076"/>
        <dbReference type="ChEBI" id="CHEBI:64077"/>
        <dbReference type="EC" id="5.1.99.6"/>
    </reaction>
</comment>
<evidence type="ECO:0000256" key="1">
    <source>
        <dbReference type="ARBA" id="ARBA00000013"/>
    </source>
</evidence>
<evidence type="ECO:0000256" key="7">
    <source>
        <dbReference type="ARBA" id="ARBA00022840"/>
    </source>
</evidence>
<keyword evidence="22" id="KW-0808">Transferase</keyword>
<dbReference type="GO" id="GO:0016301">
    <property type="term" value="F:kinase activity"/>
    <property type="evidence" value="ECO:0007669"/>
    <property type="project" value="UniProtKB-KW"/>
</dbReference>
<dbReference type="PROSITE" id="PS51383">
    <property type="entry name" value="YJEF_C_3"/>
    <property type="match status" value="1"/>
</dbReference>
<comment type="catalytic activity">
    <reaction evidence="16 17 19">
        <text>(6S)-NADPHX + ADP = AMP + phosphate + NADPH + H(+)</text>
        <dbReference type="Rhea" id="RHEA:32235"/>
        <dbReference type="ChEBI" id="CHEBI:15378"/>
        <dbReference type="ChEBI" id="CHEBI:43474"/>
        <dbReference type="ChEBI" id="CHEBI:57783"/>
        <dbReference type="ChEBI" id="CHEBI:64076"/>
        <dbReference type="ChEBI" id="CHEBI:456215"/>
        <dbReference type="ChEBI" id="CHEBI:456216"/>
        <dbReference type="EC" id="4.2.1.136"/>
    </reaction>
</comment>
<comment type="function">
    <text evidence="14 19">Bifunctional enzyme that catalyzes the epimerization of the S- and R-forms of NAD(P)HX and the dehydration of the S-form of NAD(P)HX at the expense of ADP, which is converted to AMP. This allows the repair of both epimers of NAD(P)HX, a damaged form of NAD(P)H that is a result of enzymatic or heat-dependent hydration.</text>
</comment>
<evidence type="ECO:0000256" key="8">
    <source>
        <dbReference type="ARBA" id="ARBA00022857"/>
    </source>
</evidence>
<dbReference type="Pfam" id="PF01256">
    <property type="entry name" value="Carb_kinase"/>
    <property type="match status" value="1"/>
</dbReference>
<comment type="function">
    <text evidence="17">Catalyzes the dehydration of the S-form of NAD(P)HX at the expense of ADP, which is converted to AMP. Together with NAD(P)HX epimerase, which catalyzes the epimerization of the S- and R-forms, the enzyme allows the repair of both epimers of NAD(P)HX, a damaged form of NAD(P)H that is a result of enzymatic or heat-dependent hydration.</text>
</comment>
<feature type="binding site" evidence="18">
    <location>
        <position position="59"/>
    </location>
    <ligand>
        <name>K(+)</name>
        <dbReference type="ChEBI" id="CHEBI:29103"/>
    </ligand>
</feature>
<comment type="catalytic activity">
    <reaction evidence="15 17 19">
        <text>(6S)-NADHX + ADP = AMP + phosphate + NADH + H(+)</text>
        <dbReference type="Rhea" id="RHEA:32223"/>
        <dbReference type="ChEBI" id="CHEBI:15378"/>
        <dbReference type="ChEBI" id="CHEBI:43474"/>
        <dbReference type="ChEBI" id="CHEBI:57945"/>
        <dbReference type="ChEBI" id="CHEBI:64074"/>
        <dbReference type="ChEBI" id="CHEBI:456215"/>
        <dbReference type="ChEBI" id="CHEBI:456216"/>
        <dbReference type="EC" id="4.2.1.136"/>
    </reaction>
</comment>
<dbReference type="InterPro" id="IPR000631">
    <property type="entry name" value="CARKD"/>
</dbReference>
<comment type="cofactor">
    <cofactor evidence="18 19">
        <name>K(+)</name>
        <dbReference type="ChEBI" id="CHEBI:29103"/>
    </cofactor>
    <text evidence="18 19">Binds 1 potassium ion per subunit.</text>
</comment>
<evidence type="ECO:0000256" key="3">
    <source>
        <dbReference type="ARBA" id="ARBA00006001"/>
    </source>
</evidence>
<dbReference type="EMBL" id="CP003359">
    <property type="protein sequence ID" value="AGB40297.1"/>
    <property type="molecule type" value="Genomic_DNA"/>
</dbReference>
<dbReference type="OrthoDB" id="9806925at2"/>
<keyword evidence="23" id="KW-1185">Reference proteome</keyword>
<dbReference type="RefSeq" id="WP_015326023.1">
    <property type="nucleotide sequence ID" value="NC_019978.1"/>
</dbReference>
<dbReference type="AlphaFoldDB" id="L0K4X5"/>
<organism evidence="22 23">
    <name type="scientific">Halobacteroides halobius (strain ATCC 35273 / DSM 5150 / MD-1)</name>
    <dbReference type="NCBI Taxonomy" id="748449"/>
    <lineage>
        <taxon>Bacteria</taxon>
        <taxon>Bacillati</taxon>
        <taxon>Bacillota</taxon>
        <taxon>Clostridia</taxon>
        <taxon>Halanaerobiales</taxon>
        <taxon>Halobacteroidaceae</taxon>
        <taxon>Halobacteroides</taxon>
    </lineage>
</organism>
<comment type="catalytic activity">
    <reaction evidence="1 18 19">
        <text>(6R)-NADHX = (6S)-NADHX</text>
        <dbReference type="Rhea" id="RHEA:32215"/>
        <dbReference type="ChEBI" id="CHEBI:64074"/>
        <dbReference type="ChEBI" id="CHEBI:64075"/>
        <dbReference type="EC" id="5.1.99.6"/>
    </reaction>
</comment>
<keyword evidence="10 17" id="KW-0520">NAD</keyword>
<keyword evidence="12 17" id="KW-0456">Lyase</keyword>
<dbReference type="InterPro" id="IPR004443">
    <property type="entry name" value="YjeF_N_dom"/>
</dbReference>
<keyword evidence="22" id="KW-0418">Kinase</keyword>
<dbReference type="EC" id="5.1.99.6" evidence="19"/>
<dbReference type="GO" id="GO:0110051">
    <property type="term" value="P:metabolite repair"/>
    <property type="evidence" value="ECO:0007669"/>
    <property type="project" value="TreeGrafter"/>
</dbReference>
<reference evidence="23" key="1">
    <citation type="submission" date="2012-02" db="EMBL/GenBank/DDBJ databases">
        <title>The complete genome of Halobacteroides halobius DSM 5150.</title>
        <authorList>
            <person name="Lucas S."/>
            <person name="Copeland A."/>
            <person name="Lapidus A."/>
            <person name="Glavina del Rio T."/>
            <person name="Dalin E."/>
            <person name="Tice H."/>
            <person name="Bruce D."/>
            <person name="Goodwin L."/>
            <person name="Pitluck S."/>
            <person name="Peters L."/>
            <person name="Mikhailova N."/>
            <person name="Gu W."/>
            <person name="Kyrpides N."/>
            <person name="Mavromatis K."/>
            <person name="Ivanova N."/>
            <person name="Brettin T."/>
            <person name="Detter J.C."/>
            <person name="Han C."/>
            <person name="Larimer F."/>
            <person name="Land M."/>
            <person name="Hauser L."/>
            <person name="Markowitz V."/>
            <person name="Cheng J.-F."/>
            <person name="Hugenholtz P."/>
            <person name="Woyke T."/>
            <person name="Wu D."/>
            <person name="Tindall B."/>
            <person name="Pomrenke H."/>
            <person name="Brambilla E."/>
            <person name="Klenk H.-P."/>
            <person name="Eisen J.A."/>
        </authorList>
    </citation>
    <scope>NUCLEOTIDE SEQUENCE [LARGE SCALE GENOMIC DNA]</scope>
    <source>
        <strain evidence="23">ATCC 35273 / DSM 5150 / MD-1</strain>
    </source>
</reference>
<dbReference type="EC" id="4.2.1.136" evidence="19"/>
<keyword evidence="8 17" id="KW-0521">NADP</keyword>
<keyword evidence="11 18" id="KW-0413">Isomerase</keyword>
<evidence type="ECO:0000256" key="11">
    <source>
        <dbReference type="ARBA" id="ARBA00023235"/>
    </source>
</evidence>
<comment type="subunit">
    <text evidence="17">Homotetramer.</text>
</comment>
<gene>
    <name evidence="17" type="primary">nnrD</name>
    <name evidence="18" type="synonym">nnrE</name>
    <name evidence="22" type="ordered locus">Halha_0286</name>
</gene>
<feature type="binding site" evidence="18">
    <location>
        <begin position="58"/>
        <end position="62"/>
    </location>
    <ligand>
        <name>(6S)-NADPHX</name>
        <dbReference type="ChEBI" id="CHEBI:64076"/>
    </ligand>
</feature>
<proteinExistence type="inferred from homology"/>
<evidence type="ECO:0000256" key="6">
    <source>
        <dbReference type="ARBA" id="ARBA00022741"/>
    </source>
</evidence>
<evidence type="ECO:0000256" key="19">
    <source>
        <dbReference type="PIRNR" id="PIRNR017184"/>
    </source>
</evidence>
<feature type="domain" description="YjeF C-terminal" evidence="20">
    <location>
        <begin position="230"/>
        <end position="511"/>
    </location>
</feature>
<feature type="binding site" evidence="17">
    <location>
        <position position="385"/>
    </location>
    <ligand>
        <name>(6S)-NADPHX</name>
        <dbReference type="ChEBI" id="CHEBI:64076"/>
    </ligand>
</feature>
<protein>
    <recommendedName>
        <fullName evidence="19">Bifunctional NAD(P)H-hydrate repair enzyme</fullName>
    </recommendedName>
    <alternativeName>
        <fullName evidence="19">Nicotinamide nucleotide repair protein</fullName>
    </alternativeName>
    <domain>
        <recommendedName>
            <fullName evidence="19">ADP-dependent (S)-NAD(P)H-hydrate dehydratase</fullName>
            <ecNumber evidence="19">4.2.1.136</ecNumber>
        </recommendedName>
        <alternativeName>
            <fullName evidence="19">ADP-dependent NAD(P)HX dehydratase</fullName>
        </alternativeName>
    </domain>
    <domain>
        <recommendedName>
            <fullName evidence="19">NAD(P)H-hydrate epimerase</fullName>
            <ecNumber evidence="19">5.1.99.6</ecNumber>
        </recommendedName>
    </domain>
</protein>
<feature type="binding site" evidence="17">
    <location>
        <position position="452"/>
    </location>
    <ligand>
        <name>(6S)-NADPHX</name>
        <dbReference type="ChEBI" id="CHEBI:64076"/>
    </ligand>
</feature>
<feature type="domain" description="YjeF N-terminal" evidence="21">
    <location>
        <begin position="9"/>
        <end position="220"/>
    </location>
</feature>
<name>L0K4X5_HALHC</name>
<dbReference type="GO" id="GO:0046872">
    <property type="term" value="F:metal ion binding"/>
    <property type="evidence" value="ECO:0007669"/>
    <property type="project" value="UniProtKB-UniRule"/>
</dbReference>
<dbReference type="PROSITE" id="PS51385">
    <property type="entry name" value="YJEF_N"/>
    <property type="match status" value="1"/>
</dbReference>
<feature type="binding site" evidence="17">
    <location>
        <position position="335"/>
    </location>
    <ligand>
        <name>(6S)-NADPHX</name>
        <dbReference type="ChEBI" id="CHEBI:64076"/>
    </ligand>
</feature>
<evidence type="ECO:0000256" key="17">
    <source>
        <dbReference type="HAMAP-Rule" id="MF_01965"/>
    </source>
</evidence>
<dbReference type="GO" id="GO:0052856">
    <property type="term" value="F:NAD(P)HX epimerase activity"/>
    <property type="evidence" value="ECO:0007669"/>
    <property type="project" value="UniProtKB-UniRule"/>
</dbReference>
<feature type="binding site" evidence="18">
    <location>
        <position position="145"/>
    </location>
    <ligand>
        <name>(6S)-NADPHX</name>
        <dbReference type="ChEBI" id="CHEBI:64076"/>
    </ligand>
</feature>
<feature type="binding site" evidence="17">
    <location>
        <position position="451"/>
    </location>
    <ligand>
        <name>AMP</name>
        <dbReference type="ChEBI" id="CHEBI:456215"/>
    </ligand>
</feature>
<evidence type="ECO:0000313" key="22">
    <source>
        <dbReference type="EMBL" id="AGB40297.1"/>
    </source>
</evidence>
<dbReference type="Pfam" id="PF03853">
    <property type="entry name" value="YjeF_N"/>
    <property type="match status" value="1"/>
</dbReference>
<dbReference type="GO" id="GO:0052855">
    <property type="term" value="F:ADP-dependent NAD(P)H-hydrate dehydratase activity"/>
    <property type="evidence" value="ECO:0007669"/>
    <property type="project" value="UniProtKB-UniRule"/>
</dbReference>
<comment type="function">
    <text evidence="18">Catalyzes the epimerization of the S- and R-forms of NAD(P)HX, a damaged form of NAD(P)H that is a result of enzymatic or heat-dependent hydration. This is a prerequisite for the S-specific NAD(P)H-hydrate dehydratase to allow the repair of both epimers of NAD(P)HX.</text>
</comment>
<comment type="similarity">
    <text evidence="17">Belongs to the NnrD/CARKD family.</text>
</comment>
<feature type="binding site" evidence="18">
    <location>
        <begin position="134"/>
        <end position="140"/>
    </location>
    <ligand>
        <name>(6S)-NADPHX</name>
        <dbReference type="ChEBI" id="CHEBI:64076"/>
    </ligand>
</feature>
<dbReference type="SUPFAM" id="SSF64153">
    <property type="entry name" value="YjeF N-terminal domain-like"/>
    <property type="match status" value="1"/>
</dbReference>
<feature type="binding site" evidence="17">
    <location>
        <begin position="422"/>
        <end position="426"/>
    </location>
    <ligand>
        <name>AMP</name>
        <dbReference type="ChEBI" id="CHEBI:456215"/>
    </ligand>
</feature>
<evidence type="ECO:0000256" key="16">
    <source>
        <dbReference type="ARBA" id="ARBA00049209"/>
    </source>
</evidence>
<dbReference type="InterPro" id="IPR036652">
    <property type="entry name" value="YjeF_N_dom_sf"/>
</dbReference>